<proteinExistence type="predicted"/>
<sequence>MLEPYNWEVLPSDIRAATNGSAVAEYLAHVVMPSIAALEQRRHDLALADDPGSKFALADHPQLVKRTHKTFCLAIHSLYEQQLRSYLHLCTWDYPVESVTRRHQLEKSTWGKELNALFFKVRGLKLDGFASYPVLTQLNLMANACRHGEGSSARSLYEAHPELWPSIKRFQWEDELPKMLSFQSLEITLEQLAQYADAISLFWLDLQCQRIEDFADEPSAYVSFLREKRVSLLASVTRSPRI</sequence>
<dbReference type="RefSeq" id="WP_205891869.1">
    <property type="nucleotide sequence ID" value="NZ_JADEVO010000003.1"/>
</dbReference>
<gene>
    <name evidence="1" type="ORF">IMW75_03335</name>
</gene>
<reference evidence="1 2" key="1">
    <citation type="journal article" date="2021" name="Int. J. Syst. Evol. Microbiol.">
        <title>Pseudomonas piscium sp. nov., Pseudomonas pisciculturae sp. nov., Pseudomonas mucoides sp. nov. and Pseudomonas neuropathica sp. nov. isolated from rainbow trout.</title>
        <authorList>
            <person name="Duman M."/>
            <person name="Mulet M."/>
            <person name="Altun S."/>
            <person name="Saticioglu I.B."/>
            <person name="Gomila M."/>
            <person name="Lalucat J."/>
            <person name="Garcia-Valdes E."/>
        </authorList>
    </citation>
    <scope>NUCLEOTIDE SEQUENCE [LARGE SCALE GENOMIC DNA]</scope>
    <source>
        <strain evidence="1 2">LMG 28632</strain>
    </source>
</reference>
<accession>A0ABS3AAV5</accession>
<organism evidence="1 2">
    <name type="scientific">Pseudomonas gregormendelii</name>
    <dbReference type="NCBI Taxonomy" id="1628277"/>
    <lineage>
        <taxon>Bacteria</taxon>
        <taxon>Pseudomonadati</taxon>
        <taxon>Pseudomonadota</taxon>
        <taxon>Gammaproteobacteria</taxon>
        <taxon>Pseudomonadales</taxon>
        <taxon>Pseudomonadaceae</taxon>
        <taxon>Pseudomonas</taxon>
    </lineage>
</organism>
<name>A0ABS3AAV5_9PSED</name>
<evidence type="ECO:0000313" key="2">
    <source>
        <dbReference type="Proteomes" id="UP000772591"/>
    </source>
</evidence>
<evidence type="ECO:0000313" key="1">
    <source>
        <dbReference type="EMBL" id="MBN3964318.1"/>
    </source>
</evidence>
<keyword evidence="2" id="KW-1185">Reference proteome</keyword>
<comment type="caution">
    <text evidence="1">The sequence shown here is derived from an EMBL/GenBank/DDBJ whole genome shotgun (WGS) entry which is preliminary data.</text>
</comment>
<dbReference type="Proteomes" id="UP000772591">
    <property type="component" value="Unassembled WGS sequence"/>
</dbReference>
<protein>
    <submittedName>
        <fullName evidence="1">Uncharacterized protein</fullName>
    </submittedName>
</protein>
<dbReference type="EMBL" id="JADEVO010000003">
    <property type="protein sequence ID" value="MBN3964318.1"/>
    <property type="molecule type" value="Genomic_DNA"/>
</dbReference>